<dbReference type="Gene3D" id="2.120.10.80">
    <property type="entry name" value="Kelch-type beta propeller"/>
    <property type="match status" value="1"/>
</dbReference>
<accession>A0ABN7V3L6</accession>
<dbReference type="EMBL" id="CAJVQB010009067">
    <property type="protein sequence ID" value="CAG8726300.1"/>
    <property type="molecule type" value="Genomic_DNA"/>
</dbReference>
<gene>
    <name evidence="2" type="ORF">GMARGA_LOCUS13961</name>
</gene>
<feature type="non-terminal residue" evidence="2">
    <location>
        <position position="214"/>
    </location>
</feature>
<name>A0ABN7V3L6_GIGMA</name>
<reference evidence="2 3" key="1">
    <citation type="submission" date="2021-06" db="EMBL/GenBank/DDBJ databases">
        <authorList>
            <person name="Kallberg Y."/>
            <person name="Tangrot J."/>
            <person name="Rosling A."/>
        </authorList>
    </citation>
    <scope>NUCLEOTIDE SEQUENCE [LARGE SCALE GENOMIC DNA]</scope>
    <source>
        <strain evidence="2 3">120-4 pot B 10/14</strain>
    </source>
</reference>
<evidence type="ECO:0000313" key="3">
    <source>
        <dbReference type="Proteomes" id="UP000789901"/>
    </source>
</evidence>
<keyword evidence="1" id="KW-0472">Membrane</keyword>
<evidence type="ECO:0000313" key="2">
    <source>
        <dbReference type="EMBL" id="CAG8726300.1"/>
    </source>
</evidence>
<organism evidence="2 3">
    <name type="scientific">Gigaspora margarita</name>
    <dbReference type="NCBI Taxonomy" id="4874"/>
    <lineage>
        <taxon>Eukaryota</taxon>
        <taxon>Fungi</taxon>
        <taxon>Fungi incertae sedis</taxon>
        <taxon>Mucoromycota</taxon>
        <taxon>Glomeromycotina</taxon>
        <taxon>Glomeromycetes</taxon>
        <taxon>Diversisporales</taxon>
        <taxon>Gigasporaceae</taxon>
        <taxon>Gigaspora</taxon>
    </lineage>
</organism>
<dbReference type="InterPro" id="IPR015915">
    <property type="entry name" value="Kelch-typ_b-propeller"/>
</dbReference>
<keyword evidence="3" id="KW-1185">Reference proteome</keyword>
<dbReference type="Proteomes" id="UP000789901">
    <property type="component" value="Unassembled WGS sequence"/>
</dbReference>
<protein>
    <submittedName>
        <fullName evidence="2">43319_t:CDS:1</fullName>
    </submittedName>
</protein>
<sequence>MTTSTLPNAPPARMFYSAIIKDNFIYYIGGADINHPASDMTETARNNSITARYGHSTVLYGLIILYGGQTVSGLQAQPDVALLNVNVSPYVWTAIKDKAPQVLAFHSAIIYQRYMIVAFGMVIPQPISQSSAFKFNNNLYILNTQNYTWINYFDAPNVSESNLDNNSLSLGAKIGICIAVVVALVVMGAAEFFIYKKFRVRNNCRNSIATSGTS</sequence>
<comment type="caution">
    <text evidence="2">The sequence shown here is derived from an EMBL/GenBank/DDBJ whole genome shotgun (WGS) entry which is preliminary data.</text>
</comment>
<proteinExistence type="predicted"/>
<keyword evidence="1" id="KW-0812">Transmembrane</keyword>
<dbReference type="SUPFAM" id="SSF117281">
    <property type="entry name" value="Kelch motif"/>
    <property type="match status" value="1"/>
</dbReference>
<keyword evidence="1" id="KW-1133">Transmembrane helix</keyword>
<evidence type="ECO:0000256" key="1">
    <source>
        <dbReference type="SAM" id="Phobius"/>
    </source>
</evidence>
<feature type="transmembrane region" description="Helical" evidence="1">
    <location>
        <begin position="170"/>
        <end position="195"/>
    </location>
</feature>